<name>A0A6J5F8T8_9BURK</name>
<evidence type="ECO:0000256" key="1">
    <source>
        <dbReference type="SAM" id="MobiDB-lite"/>
    </source>
</evidence>
<evidence type="ECO:0000313" key="2">
    <source>
        <dbReference type="EMBL" id="CAB3773586.1"/>
    </source>
</evidence>
<proteinExistence type="predicted"/>
<dbReference type="Proteomes" id="UP000494363">
    <property type="component" value="Unassembled WGS sequence"/>
</dbReference>
<gene>
    <name evidence="2" type="ORF">LMG29542_07331</name>
</gene>
<feature type="region of interest" description="Disordered" evidence="1">
    <location>
        <begin position="188"/>
        <end position="233"/>
    </location>
</feature>
<accession>A0A6J5F8T8</accession>
<sequence length="233" mass="27128">MPARTRRHRRGGRHEGHRDVRVIEAFDAMHDKILDARQQRPHIGIRTVFDKYRRRRRFHHVRQRIVIRQHDLHVRVRDAVDARQHRRQLLRHAVDETHALLSRRGDQPVLLEHVAEVRIPVMRQTLFVQQLHRVAELIGRDGDNPRLAVVRRGLLRLDAGVVQDGQHVVRIRFAELRIKLFVAAREQAGRDKNRKPAAPPAHPHAKVCHITGSSSGSGRRPCRPAQTRCRLPP</sequence>
<organism evidence="2 3">
    <name type="scientific">Paraburkholderia humisilvae</name>
    <dbReference type="NCBI Taxonomy" id="627669"/>
    <lineage>
        <taxon>Bacteria</taxon>
        <taxon>Pseudomonadati</taxon>
        <taxon>Pseudomonadota</taxon>
        <taxon>Betaproteobacteria</taxon>
        <taxon>Burkholderiales</taxon>
        <taxon>Burkholderiaceae</taxon>
        <taxon>Paraburkholderia</taxon>
    </lineage>
</organism>
<dbReference type="AlphaFoldDB" id="A0A6J5F8T8"/>
<keyword evidence="3" id="KW-1185">Reference proteome</keyword>
<reference evidence="2 3" key="1">
    <citation type="submission" date="2020-04" db="EMBL/GenBank/DDBJ databases">
        <authorList>
            <person name="De Canck E."/>
        </authorList>
    </citation>
    <scope>NUCLEOTIDE SEQUENCE [LARGE SCALE GENOMIC DNA]</scope>
    <source>
        <strain evidence="2 3">LMG 29542</strain>
    </source>
</reference>
<evidence type="ECO:0000313" key="3">
    <source>
        <dbReference type="Proteomes" id="UP000494363"/>
    </source>
</evidence>
<protein>
    <submittedName>
        <fullName evidence="2">Uncharacterized protein</fullName>
    </submittedName>
</protein>
<dbReference type="EMBL" id="CADIKH010000080">
    <property type="protein sequence ID" value="CAB3773586.1"/>
    <property type="molecule type" value="Genomic_DNA"/>
</dbReference>